<accession>A0ABQ0A055</accession>
<dbReference type="Gene3D" id="3.40.50.720">
    <property type="entry name" value="NAD(P)-binding Rossmann-like Domain"/>
    <property type="match status" value="1"/>
</dbReference>
<dbReference type="Pfam" id="PF03807">
    <property type="entry name" value="F420_oxidored"/>
    <property type="match status" value="1"/>
</dbReference>
<dbReference type="RefSeq" id="WP_353294838.1">
    <property type="nucleotide sequence ID" value="NZ_BAABWH010000004.1"/>
</dbReference>
<organism evidence="3 4">
    <name type="scientific">Thalassolituus maritimus</name>
    <dbReference type="NCBI Taxonomy" id="484498"/>
    <lineage>
        <taxon>Bacteria</taxon>
        <taxon>Pseudomonadati</taxon>
        <taxon>Pseudomonadota</taxon>
        <taxon>Gammaproteobacteria</taxon>
        <taxon>Oceanospirillales</taxon>
        <taxon>Oceanospirillaceae</taxon>
        <taxon>Thalassolituus</taxon>
    </lineage>
</organism>
<dbReference type="InterPro" id="IPR051267">
    <property type="entry name" value="STEAP_metalloreductase"/>
</dbReference>
<dbReference type="PANTHER" id="PTHR14239">
    <property type="entry name" value="DUDULIN-RELATED"/>
    <property type="match status" value="1"/>
</dbReference>
<dbReference type="Proteomes" id="UP001481413">
    <property type="component" value="Unassembled WGS sequence"/>
</dbReference>
<feature type="domain" description="Pyrroline-5-carboxylate reductase catalytic N-terminal" evidence="2">
    <location>
        <begin position="2"/>
        <end position="87"/>
    </location>
</feature>
<proteinExistence type="predicted"/>
<comment type="caution">
    <text evidence="3">The sequence shown here is derived from an EMBL/GenBank/DDBJ whole genome shotgun (WGS) entry which is preliminary data.</text>
</comment>
<evidence type="ECO:0000313" key="4">
    <source>
        <dbReference type="Proteomes" id="UP001481413"/>
    </source>
</evidence>
<dbReference type="InterPro" id="IPR028939">
    <property type="entry name" value="P5C_Rdtase_cat_N"/>
</dbReference>
<dbReference type="SUPFAM" id="SSF51735">
    <property type="entry name" value="NAD(P)-binding Rossmann-fold domains"/>
    <property type="match status" value="1"/>
</dbReference>
<name>A0ABQ0A055_9GAMM</name>
<gene>
    <name evidence="3" type="ORF">NBRC116585_18840</name>
</gene>
<evidence type="ECO:0000259" key="2">
    <source>
        <dbReference type="Pfam" id="PF03807"/>
    </source>
</evidence>
<dbReference type="PANTHER" id="PTHR14239:SF0">
    <property type="entry name" value="F420-DEPENDENT NADP REDUCTASE"/>
    <property type="match status" value="1"/>
</dbReference>
<reference evidence="3 4" key="1">
    <citation type="submission" date="2024-04" db="EMBL/GenBank/DDBJ databases">
        <title>Draft genome sequence of Thalassolituus maritimus NBRC 116585.</title>
        <authorList>
            <person name="Miyakawa T."/>
            <person name="Kusuya Y."/>
            <person name="Miura T."/>
        </authorList>
    </citation>
    <scope>NUCLEOTIDE SEQUENCE [LARGE SCALE GENOMIC DNA]</scope>
    <source>
        <strain evidence="3 4">5NW40-0001</strain>
    </source>
</reference>
<evidence type="ECO:0000256" key="1">
    <source>
        <dbReference type="ARBA" id="ARBA00023002"/>
    </source>
</evidence>
<protein>
    <submittedName>
        <fullName evidence="3">NAD(P)-binding domain-containing protein</fullName>
    </submittedName>
</protein>
<dbReference type="EMBL" id="BAABWH010000004">
    <property type="protein sequence ID" value="GAA6145766.1"/>
    <property type="molecule type" value="Genomic_DNA"/>
</dbReference>
<evidence type="ECO:0000313" key="3">
    <source>
        <dbReference type="EMBL" id="GAA6145766.1"/>
    </source>
</evidence>
<dbReference type="InterPro" id="IPR036291">
    <property type="entry name" value="NAD(P)-bd_dom_sf"/>
</dbReference>
<keyword evidence="4" id="KW-1185">Reference proteome</keyword>
<sequence>MKITVLGTGDMGAALAKALKRTRHQVFLRGSAEGSGSCKALSESLGLPEAKIADIADSNIVFLVVPDAGLKSAAAQLEGFDGIIVSVVGVSGYLIDENKSKQSAAETVAKLVPGASVVHGYTWMSSGSVELSSERANTSVVHCSDDRDVLNTVCHLSDEMGFKPVKAGKLINSRFAEAAGFLWGAIALEEDYGWNTYFEVHPENSTTE</sequence>
<keyword evidence="1" id="KW-0560">Oxidoreductase</keyword>